<evidence type="ECO:0000256" key="10">
    <source>
        <dbReference type="ARBA" id="ARBA00022833"/>
    </source>
</evidence>
<dbReference type="PANTHER" id="PTHR11076:SF33">
    <property type="entry name" value="DNA POLYMERASE KAPPA"/>
    <property type="match status" value="1"/>
</dbReference>
<keyword evidence="4" id="KW-0808">Transferase</keyword>
<keyword evidence="10" id="KW-0862">Zinc</keyword>
<keyword evidence="5" id="KW-0548">Nucleotidyltransferase</keyword>
<evidence type="ECO:0000256" key="11">
    <source>
        <dbReference type="ARBA" id="ARBA00022842"/>
    </source>
</evidence>
<dbReference type="InterPro" id="IPR043128">
    <property type="entry name" value="Rev_trsase/Diguanyl_cyclase"/>
</dbReference>
<dbReference type="SUPFAM" id="SSF56672">
    <property type="entry name" value="DNA/RNA polymerases"/>
    <property type="match status" value="1"/>
</dbReference>
<dbReference type="OrthoDB" id="1747274at2759"/>
<evidence type="ECO:0000313" key="17">
    <source>
        <dbReference type="EMBL" id="KLO19428.1"/>
    </source>
</evidence>
<keyword evidence="8" id="KW-0227">DNA damage</keyword>
<keyword evidence="12" id="KW-0239">DNA-directed DNA polymerase</keyword>
<feature type="region of interest" description="Disordered" evidence="15">
    <location>
        <begin position="553"/>
        <end position="576"/>
    </location>
</feature>
<dbReference type="InterPro" id="IPR017961">
    <property type="entry name" value="DNA_pol_Y-fam_little_finger"/>
</dbReference>
<dbReference type="Pfam" id="PF11799">
    <property type="entry name" value="IMS_C"/>
    <property type="match status" value="1"/>
</dbReference>
<dbReference type="EC" id="2.7.7.7" evidence="2"/>
<keyword evidence="9" id="KW-0863">Zinc-finger</keyword>
<dbReference type="Gene3D" id="1.10.150.810">
    <property type="match status" value="2"/>
</dbReference>
<dbReference type="Proteomes" id="UP000053477">
    <property type="component" value="Unassembled WGS sequence"/>
</dbReference>
<reference evidence="17 18" key="1">
    <citation type="submission" date="2015-04" db="EMBL/GenBank/DDBJ databases">
        <title>Complete genome sequence of Schizopora paradoxa KUC8140, a cosmopolitan wood degrader in East Asia.</title>
        <authorList>
            <consortium name="DOE Joint Genome Institute"/>
            <person name="Min B."/>
            <person name="Park H."/>
            <person name="Jang Y."/>
            <person name="Kim J.-J."/>
            <person name="Kim K.H."/>
            <person name="Pangilinan J."/>
            <person name="Lipzen A."/>
            <person name="Riley R."/>
            <person name="Grigoriev I.V."/>
            <person name="Spatafora J.W."/>
            <person name="Choi I.-G."/>
        </authorList>
    </citation>
    <scope>NUCLEOTIDE SEQUENCE [LARGE SCALE GENOMIC DNA]</scope>
    <source>
        <strain evidence="17 18">KUC8140</strain>
    </source>
</reference>
<dbReference type="SMART" id="SM00734">
    <property type="entry name" value="ZnF_Rad18"/>
    <property type="match status" value="1"/>
</dbReference>
<dbReference type="InterPro" id="IPR006642">
    <property type="entry name" value="Rad18_UBZ4"/>
</dbReference>
<dbReference type="GO" id="GO:0003887">
    <property type="term" value="F:DNA-directed DNA polymerase activity"/>
    <property type="evidence" value="ECO:0007669"/>
    <property type="project" value="UniProtKB-KW"/>
</dbReference>
<dbReference type="Gene3D" id="3.30.160.60">
    <property type="entry name" value="Classic Zinc Finger"/>
    <property type="match status" value="1"/>
</dbReference>
<evidence type="ECO:0000256" key="13">
    <source>
        <dbReference type="ARBA" id="ARBA00023204"/>
    </source>
</evidence>
<evidence type="ECO:0000259" key="16">
    <source>
        <dbReference type="PROSITE" id="PS50173"/>
    </source>
</evidence>
<evidence type="ECO:0000256" key="3">
    <source>
        <dbReference type="ARBA" id="ARBA00016178"/>
    </source>
</evidence>
<sequence>MSSRHSDDRKPPEASQDTESLVRRLAGPSVTKAGQKDQTEINRIIAEVSKGSKFYENEKRKDKELTERIAKILAIKDDILKSADIELESERDLTQYIVHVDMDAFYASVELLENPDLAGKAFGVGKGVLCTASYEARKHGVRSGMAGFVAKKLCPELILLPLNFDKYSAKSSDIFSIFKQYDPNMLVAGCDEGYMNITPYCSQHDLTPEACVQEMRDKVKAQTNLTVSAGIAPNKICSDKNKPNGQFHLTFEKDAIKAFLAELPIRKLPGVGRVHERLLDSIGVCTCADIYTHRATISLMDKYFGRDFLFRAYLGMASNVVQPHQREERKSIGAERTFRPLGDTQKIIEKLEEVSVELEHDMESTGWAGKTVTLKYKLDTYQVFTRAKALERWVTKKEDLFNIGKELLQPELPLCLRLIGLRVTKLKDLRVPDDKGIKRRRKTDMGVAIEVREVIEVDDAMPGYHEHEDDTKEIWDVEGDDELIDAEANAEHSLPDTEHTNDPPNQASSTDSSQTCPICQKFLEGMDNTAINAHLDFCLSKGVIMEATSATAGSNIGPAKSKKPASRSLKSWVNKR</sequence>
<dbReference type="PROSITE" id="PS50173">
    <property type="entry name" value="UMUC"/>
    <property type="match status" value="1"/>
</dbReference>
<dbReference type="FunCoup" id="A0A0H2SCI3">
    <property type="interactions" value="217"/>
</dbReference>
<dbReference type="Gene3D" id="3.30.1490.100">
    <property type="entry name" value="DNA polymerase, Y-family, little finger domain"/>
    <property type="match status" value="1"/>
</dbReference>
<dbReference type="GO" id="GO:0008270">
    <property type="term" value="F:zinc ion binding"/>
    <property type="evidence" value="ECO:0007669"/>
    <property type="project" value="UniProtKB-KW"/>
</dbReference>
<dbReference type="SUPFAM" id="SSF100879">
    <property type="entry name" value="Lesion bypass DNA polymerase (Y-family), little finger domain"/>
    <property type="match status" value="1"/>
</dbReference>
<keyword evidence="13" id="KW-0234">DNA repair</keyword>
<dbReference type="GO" id="GO:0003684">
    <property type="term" value="F:damaged DNA binding"/>
    <property type="evidence" value="ECO:0007669"/>
    <property type="project" value="InterPro"/>
</dbReference>
<feature type="region of interest" description="Disordered" evidence="15">
    <location>
        <begin position="1"/>
        <end position="38"/>
    </location>
</feature>
<evidence type="ECO:0000256" key="6">
    <source>
        <dbReference type="ARBA" id="ARBA00022705"/>
    </source>
</evidence>
<dbReference type="GO" id="GO:0070987">
    <property type="term" value="P:error-free translesion synthesis"/>
    <property type="evidence" value="ECO:0007669"/>
    <property type="project" value="UniProtKB-ARBA"/>
</dbReference>
<dbReference type="FunFam" id="3.40.1170.60:FF:000014">
    <property type="entry name" value="Related to DNA polymerase kappa"/>
    <property type="match status" value="1"/>
</dbReference>
<evidence type="ECO:0000256" key="14">
    <source>
        <dbReference type="ARBA" id="ARBA00049244"/>
    </source>
</evidence>
<dbReference type="GO" id="GO:0042276">
    <property type="term" value="P:error-prone translesion synthesis"/>
    <property type="evidence" value="ECO:0007669"/>
    <property type="project" value="TreeGrafter"/>
</dbReference>
<protein>
    <recommendedName>
        <fullName evidence="3">DNA polymerase kappa</fullName>
        <ecNumber evidence="2">2.7.7.7</ecNumber>
    </recommendedName>
</protein>
<comment type="catalytic activity">
    <reaction evidence="14">
        <text>DNA(n) + a 2'-deoxyribonucleoside 5'-triphosphate = DNA(n+1) + diphosphate</text>
        <dbReference type="Rhea" id="RHEA:22508"/>
        <dbReference type="Rhea" id="RHEA-COMP:17339"/>
        <dbReference type="Rhea" id="RHEA-COMP:17340"/>
        <dbReference type="ChEBI" id="CHEBI:33019"/>
        <dbReference type="ChEBI" id="CHEBI:61560"/>
        <dbReference type="ChEBI" id="CHEBI:173112"/>
        <dbReference type="EC" id="2.7.7.7"/>
    </reaction>
</comment>
<evidence type="ECO:0000256" key="9">
    <source>
        <dbReference type="ARBA" id="ARBA00022771"/>
    </source>
</evidence>
<feature type="compositionally biased region" description="Basic and acidic residues" evidence="15">
    <location>
        <begin position="492"/>
        <end position="501"/>
    </location>
</feature>
<proteinExistence type="inferred from homology"/>
<evidence type="ECO:0000256" key="7">
    <source>
        <dbReference type="ARBA" id="ARBA00022723"/>
    </source>
</evidence>
<feature type="region of interest" description="Disordered" evidence="15">
    <location>
        <begin position="492"/>
        <end position="514"/>
    </location>
</feature>
<comment type="similarity">
    <text evidence="1">Belongs to the DNA polymerase type-Y family.</text>
</comment>
<accession>A0A0H2SCI3</accession>
<dbReference type="Gene3D" id="3.30.70.270">
    <property type="match status" value="1"/>
</dbReference>
<dbReference type="Pfam" id="PF00817">
    <property type="entry name" value="IMS"/>
    <property type="match status" value="1"/>
</dbReference>
<feature type="domain" description="UmuC" evidence="16">
    <location>
        <begin position="97"/>
        <end position="272"/>
    </location>
</feature>
<evidence type="ECO:0000256" key="8">
    <source>
        <dbReference type="ARBA" id="ARBA00022763"/>
    </source>
</evidence>
<keyword evidence="6" id="KW-0235">DNA replication</keyword>
<dbReference type="STRING" id="27342.A0A0H2SCI3"/>
<organism evidence="17 18">
    <name type="scientific">Schizopora paradoxa</name>
    <dbReference type="NCBI Taxonomy" id="27342"/>
    <lineage>
        <taxon>Eukaryota</taxon>
        <taxon>Fungi</taxon>
        <taxon>Dikarya</taxon>
        <taxon>Basidiomycota</taxon>
        <taxon>Agaricomycotina</taxon>
        <taxon>Agaricomycetes</taxon>
        <taxon>Hymenochaetales</taxon>
        <taxon>Schizoporaceae</taxon>
        <taxon>Schizopora</taxon>
    </lineage>
</organism>
<dbReference type="EMBL" id="KQ085886">
    <property type="protein sequence ID" value="KLO19428.1"/>
    <property type="molecule type" value="Genomic_DNA"/>
</dbReference>
<dbReference type="PANTHER" id="PTHR11076">
    <property type="entry name" value="DNA REPAIR POLYMERASE UMUC / TRANSFERASE FAMILY MEMBER"/>
    <property type="match status" value="1"/>
</dbReference>
<gene>
    <name evidence="17" type="ORF">SCHPADRAFT_818158</name>
</gene>
<evidence type="ECO:0000256" key="12">
    <source>
        <dbReference type="ARBA" id="ARBA00022932"/>
    </source>
</evidence>
<feature type="compositionally biased region" description="Basic and acidic residues" evidence="15">
    <location>
        <begin position="1"/>
        <end position="12"/>
    </location>
</feature>
<evidence type="ECO:0000256" key="5">
    <source>
        <dbReference type="ARBA" id="ARBA00022695"/>
    </source>
</evidence>
<dbReference type="Gene3D" id="3.40.1170.60">
    <property type="match status" value="1"/>
</dbReference>
<dbReference type="Pfam" id="PF11798">
    <property type="entry name" value="IMS_HHH"/>
    <property type="match status" value="1"/>
</dbReference>
<evidence type="ECO:0000256" key="4">
    <source>
        <dbReference type="ARBA" id="ARBA00022679"/>
    </source>
</evidence>
<dbReference type="GO" id="GO:0005634">
    <property type="term" value="C:nucleus"/>
    <property type="evidence" value="ECO:0007669"/>
    <property type="project" value="TreeGrafter"/>
</dbReference>
<dbReference type="GO" id="GO:0006260">
    <property type="term" value="P:DNA replication"/>
    <property type="evidence" value="ECO:0007669"/>
    <property type="project" value="UniProtKB-KW"/>
</dbReference>
<evidence type="ECO:0000313" key="18">
    <source>
        <dbReference type="Proteomes" id="UP000053477"/>
    </source>
</evidence>
<keyword evidence="11" id="KW-0460">Magnesium</keyword>
<dbReference type="InParanoid" id="A0A0H2SCI3"/>
<name>A0A0H2SCI3_9AGAM</name>
<dbReference type="CDD" id="cd03586">
    <property type="entry name" value="PolY_Pol_IV_kappa"/>
    <property type="match status" value="1"/>
</dbReference>
<evidence type="ECO:0000256" key="2">
    <source>
        <dbReference type="ARBA" id="ARBA00012417"/>
    </source>
</evidence>
<feature type="compositionally biased region" description="Polar residues" evidence="15">
    <location>
        <begin position="502"/>
        <end position="514"/>
    </location>
</feature>
<dbReference type="InterPro" id="IPR043502">
    <property type="entry name" value="DNA/RNA_pol_sf"/>
</dbReference>
<dbReference type="InterPro" id="IPR024728">
    <property type="entry name" value="PolY_HhH_motif"/>
</dbReference>
<keyword evidence="7" id="KW-0479">Metal-binding</keyword>
<dbReference type="InterPro" id="IPR001126">
    <property type="entry name" value="UmuC"/>
</dbReference>
<evidence type="ECO:0000256" key="1">
    <source>
        <dbReference type="ARBA" id="ARBA00010945"/>
    </source>
</evidence>
<keyword evidence="18" id="KW-1185">Reference proteome</keyword>
<evidence type="ECO:0000256" key="15">
    <source>
        <dbReference type="SAM" id="MobiDB-lite"/>
    </source>
</evidence>
<dbReference type="InterPro" id="IPR022880">
    <property type="entry name" value="DNApol_IV"/>
</dbReference>
<dbReference type="InterPro" id="IPR036775">
    <property type="entry name" value="DNA_pol_Y-fam_lit_finger_sf"/>
</dbReference>
<dbReference type="GO" id="GO:0006281">
    <property type="term" value="P:DNA repair"/>
    <property type="evidence" value="ECO:0007669"/>
    <property type="project" value="UniProtKB-KW"/>
</dbReference>
<dbReference type="FunFam" id="3.30.1490.100:FF:000004">
    <property type="entry name" value="DNA polymerase IV"/>
    <property type="match status" value="1"/>
</dbReference>
<dbReference type="InterPro" id="IPR050116">
    <property type="entry name" value="DNA_polymerase-Y"/>
</dbReference>
<dbReference type="AlphaFoldDB" id="A0A0H2SCI3"/>